<organism evidence="2 3">
    <name type="scientific">Parendozoicomonas callyspongiae</name>
    <dbReference type="NCBI Taxonomy" id="2942213"/>
    <lineage>
        <taxon>Bacteria</taxon>
        <taxon>Pseudomonadati</taxon>
        <taxon>Pseudomonadota</taxon>
        <taxon>Gammaproteobacteria</taxon>
        <taxon>Oceanospirillales</taxon>
        <taxon>Endozoicomonadaceae</taxon>
        <taxon>Parendozoicomonas</taxon>
    </lineage>
</organism>
<accession>A0ABT0PG97</accession>
<sequence length="404" mass="45713">MSHLHFCIFTASLLSVSLAVMLSGSAFGSGKKTAASTPPPQVFGAKGGPYRGMLPRTDGSGIKLSKGLSQSKLEQELLTPTEKKKQIRRKIHHHFQAQKKGRMRETFKNDRQVVHPLQSYLAVGTFLFTAGTKGRDKRRLKVASGGSQEDVPDVMRSPLPRLASDYLKTSRAKSDSKRKRKGITKTGVAPISIEDYSFSPTILRLPAMASLRKNGWSRDDQFMFGKTILLVNKKTPDTVLNDICEVEIDVERLSDDMRVFYWFSKAIDAFENSNSQYYEECYYQLIQMISFNLFHAEIFVDWLNALHQEGESSVSCFYDTISRLVVGFERFRLEGSDTTTLHCVAETLAQSRPEVFQVIERIGKINLRTLFPLRSKVSYTGKHHKKSMVEEQLKKSMESLALES</sequence>
<keyword evidence="3" id="KW-1185">Reference proteome</keyword>
<reference evidence="2 3" key="1">
    <citation type="submission" date="2022-05" db="EMBL/GenBank/DDBJ databases">
        <authorList>
            <person name="Park J.-S."/>
        </authorList>
    </citation>
    <scope>NUCLEOTIDE SEQUENCE [LARGE SCALE GENOMIC DNA]</scope>
    <source>
        <strain evidence="2 3">2012CJ34-2</strain>
    </source>
</reference>
<name>A0ABT0PG97_9GAMM</name>
<keyword evidence="1" id="KW-0732">Signal</keyword>
<evidence type="ECO:0000313" key="3">
    <source>
        <dbReference type="Proteomes" id="UP001203338"/>
    </source>
</evidence>
<comment type="caution">
    <text evidence="2">The sequence shown here is derived from an EMBL/GenBank/DDBJ whole genome shotgun (WGS) entry which is preliminary data.</text>
</comment>
<protein>
    <submittedName>
        <fullName evidence="2">Uncharacterized protein</fullName>
    </submittedName>
</protein>
<feature type="chain" id="PRO_5045680613" evidence="1">
    <location>
        <begin position="29"/>
        <end position="404"/>
    </location>
</feature>
<dbReference type="RefSeq" id="WP_249699619.1">
    <property type="nucleotide sequence ID" value="NZ_JAMFLX010000013.1"/>
</dbReference>
<gene>
    <name evidence="2" type="ORF">M3P05_10805</name>
</gene>
<evidence type="ECO:0000256" key="1">
    <source>
        <dbReference type="SAM" id="SignalP"/>
    </source>
</evidence>
<feature type="signal peptide" evidence="1">
    <location>
        <begin position="1"/>
        <end position="28"/>
    </location>
</feature>
<dbReference type="EMBL" id="JAMFLX010000013">
    <property type="protein sequence ID" value="MCL6270409.1"/>
    <property type="molecule type" value="Genomic_DNA"/>
</dbReference>
<dbReference type="Proteomes" id="UP001203338">
    <property type="component" value="Unassembled WGS sequence"/>
</dbReference>
<proteinExistence type="predicted"/>
<evidence type="ECO:0000313" key="2">
    <source>
        <dbReference type="EMBL" id="MCL6270409.1"/>
    </source>
</evidence>